<reference evidence="6 7" key="1">
    <citation type="submission" date="2015-01" db="EMBL/GenBank/DDBJ databases">
        <title>The Genome Sequence of Exophiala sideris CBS121828.</title>
        <authorList>
            <consortium name="The Broad Institute Genomics Platform"/>
            <person name="Cuomo C."/>
            <person name="de Hoog S."/>
            <person name="Gorbushina A."/>
            <person name="Stielow B."/>
            <person name="Teixiera M."/>
            <person name="Abouelleil A."/>
            <person name="Chapman S.B."/>
            <person name="Priest M."/>
            <person name="Young S.K."/>
            <person name="Wortman J."/>
            <person name="Nusbaum C."/>
            <person name="Birren B."/>
        </authorList>
    </citation>
    <scope>NUCLEOTIDE SEQUENCE [LARGE SCALE GENOMIC DNA]</scope>
    <source>
        <strain evidence="6 7">CBS 121828</strain>
    </source>
</reference>
<dbReference type="HOGENOM" id="CLU_029127_0_0_1"/>
<evidence type="ECO:0000256" key="4">
    <source>
        <dbReference type="ARBA" id="ARBA00023242"/>
    </source>
</evidence>
<dbReference type="InterPro" id="IPR036864">
    <property type="entry name" value="Zn2-C6_fun-type_DNA-bd_sf"/>
</dbReference>
<evidence type="ECO:0000256" key="3">
    <source>
        <dbReference type="ARBA" id="ARBA00023163"/>
    </source>
</evidence>
<gene>
    <name evidence="6" type="ORF">PV11_08450</name>
</gene>
<keyword evidence="1" id="KW-0805">Transcription regulation</keyword>
<dbReference type="Gene3D" id="4.10.240.10">
    <property type="entry name" value="Zn(2)-C6 fungal-type DNA-binding domain"/>
    <property type="match status" value="1"/>
</dbReference>
<dbReference type="SUPFAM" id="SSF57701">
    <property type="entry name" value="Zn2/Cys6 DNA-binding domain"/>
    <property type="match status" value="1"/>
</dbReference>
<evidence type="ECO:0000259" key="5">
    <source>
        <dbReference type="PROSITE" id="PS50048"/>
    </source>
</evidence>
<dbReference type="InterPro" id="IPR053181">
    <property type="entry name" value="EcdB-like_regulator"/>
</dbReference>
<dbReference type="GO" id="GO:0008270">
    <property type="term" value="F:zinc ion binding"/>
    <property type="evidence" value="ECO:0007669"/>
    <property type="project" value="InterPro"/>
</dbReference>
<evidence type="ECO:0000313" key="6">
    <source>
        <dbReference type="EMBL" id="KIV80996.1"/>
    </source>
</evidence>
<keyword evidence="4" id="KW-0539">Nucleus</keyword>
<feature type="domain" description="Zn(2)-C6 fungal-type" evidence="5">
    <location>
        <begin position="23"/>
        <end position="53"/>
    </location>
</feature>
<dbReference type="EMBL" id="KN846953">
    <property type="protein sequence ID" value="KIV80996.1"/>
    <property type="molecule type" value="Genomic_DNA"/>
</dbReference>
<keyword evidence="2" id="KW-0238">DNA-binding</keyword>
<evidence type="ECO:0000313" key="7">
    <source>
        <dbReference type="Proteomes" id="UP000053599"/>
    </source>
</evidence>
<evidence type="ECO:0000256" key="1">
    <source>
        <dbReference type="ARBA" id="ARBA00023015"/>
    </source>
</evidence>
<dbReference type="Pfam" id="PF00172">
    <property type="entry name" value="Zn_clus"/>
    <property type="match status" value="1"/>
</dbReference>
<dbReference type="CDD" id="cd12148">
    <property type="entry name" value="fungal_TF_MHR"/>
    <property type="match status" value="1"/>
</dbReference>
<name>A0A0D1X0L7_9EURO</name>
<dbReference type="SMART" id="SM00066">
    <property type="entry name" value="GAL4"/>
    <property type="match status" value="1"/>
</dbReference>
<dbReference type="PROSITE" id="PS50048">
    <property type="entry name" value="ZN2_CY6_FUNGAL_2"/>
    <property type="match status" value="1"/>
</dbReference>
<evidence type="ECO:0000256" key="2">
    <source>
        <dbReference type="ARBA" id="ARBA00023125"/>
    </source>
</evidence>
<dbReference type="PANTHER" id="PTHR47785">
    <property type="entry name" value="ZN(II)2CYS6 TRANSCRIPTION FACTOR (EUROFUNG)-RELATED-RELATED"/>
    <property type="match status" value="1"/>
</dbReference>
<dbReference type="CDD" id="cd00067">
    <property type="entry name" value="GAL4"/>
    <property type="match status" value="1"/>
</dbReference>
<accession>A0A0D1X0L7</accession>
<dbReference type="AlphaFoldDB" id="A0A0D1X0L7"/>
<proteinExistence type="predicted"/>
<dbReference type="OrthoDB" id="4685598at2759"/>
<dbReference type="GO" id="GO:0003677">
    <property type="term" value="F:DNA binding"/>
    <property type="evidence" value="ECO:0007669"/>
    <property type="project" value="UniProtKB-KW"/>
</dbReference>
<protein>
    <recommendedName>
        <fullName evidence="5">Zn(2)-C6 fungal-type domain-containing protein</fullName>
    </recommendedName>
</protein>
<dbReference type="Proteomes" id="UP000053599">
    <property type="component" value="Unassembled WGS sequence"/>
</dbReference>
<dbReference type="GO" id="GO:0000981">
    <property type="term" value="F:DNA-binding transcription factor activity, RNA polymerase II-specific"/>
    <property type="evidence" value="ECO:0007669"/>
    <property type="project" value="InterPro"/>
</dbReference>
<dbReference type="PROSITE" id="PS00463">
    <property type="entry name" value="ZN2_CY6_FUNGAL_1"/>
    <property type="match status" value="1"/>
</dbReference>
<organism evidence="6 7">
    <name type="scientific">Exophiala sideris</name>
    <dbReference type="NCBI Taxonomy" id="1016849"/>
    <lineage>
        <taxon>Eukaryota</taxon>
        <taxon>Fungi</taxon>
        <taxon>Dikarya</taxon>
        <taxon>Ascomycota</taxon>
        <taxon>Pezizomycotina</taxon>
        <taxon>Eurotiomycetes</taxon>
        <taxon>Chaetothyriomycetidae</taxon>
        <taxon>Chaetothyriales</taxon>
        <taxon>Herpotrichiellaceae</taxon>
        <taxon>Exophiala</taxon>
    </lineage>
</organism>
<sequence>MSSSQPIIFDGPPENRRVKTHLACETCRRRKSRCDGNRPSCRHCLEARRVCRYRDPLTSIEADASVLARLAAVEARLETFSQTTGQIPSSTTCEPPAVDSNSVTESDQYKIPEFHHGGNHKIMQYWSRLRVRLTLPDVNVLQYLKAADDDFSGLMDTISTSHPEAHIDANLLALHLDAFYHQISQLPIAMGVLLTHCNLFSFDAISAECGSGGSVDMHTPTATRSLSELSLEQHLIYTIALHPTNPAMSGAVLVPSQRSTICFKLALQNLWKVHLKEDALAVPLIVCFAQIFLYVFNKPFHALSMLQTIDEAVERLTKHEVMDTTRLKTIRHSQPAKSISLLYSRLFYLLQSDILSEIDGTPSKRVPPNVGNETLFNRNPQSPTVASSRSAIVGEETGDMFNAISTSYSSSHDVHTVDLDFLFSANLWLRACLNRILGKMFTIDQAYCQPDDVGPIIAQIYSVLDAWYQALPLSLHFSRDIRTFKLLMPSISLRLRELSVRYHACVFILNRPVLYWILYQNLEQTASPPSPSGAEEAAVAERHLNAWVLDSCHACIESAKLIIYNLARPMPHCNSAHTTSLTWCDVQLLVGAYVVLLSVQTATQFSSEFRDQQQIDETLDLAEVTLSGVSDISHGFMRTLEIITNIRQGFENPSPVTFAI</sequence>
<keyword evidence="3" id="KW-0804">Transcription</keyword>
<dbReference type="InterPro" id="IPR001138">
    <property type="entry name" value="Zn2Cys6_DnaBD"/>
</dbReference>